<evidence type="ECO:0000313" key="3">
    <source>
        <dbReference type="Proteomes" id="UP000236743"/>
    </source>
</evidence>
<organism evidence="2 3">
    <name type="scientific">Bosea lathyri</name>
    <dbReference type="NCBI Taxonomy" id="1036778"/>
    <lineage>
        <taxon>Bacteria</taxon>
        <taxon>Pseudomonadati</taxon>
        <taxon>Pseudomonadota</taxon>
        <taxon>Alphaproteobacteria</taxon>
        <taxon>Hyphomicrobiales</taxon>
        <taxon>Boseaceae</taxon>
        <taxon>Bosea</taxon>
    </lineage>
</organism>
<accession>A0A1H6B2J0</accession>
<feature type="region of interest" description="Disordered" evidence="1">
    <location>
        <begin position="43"/>
        <end position="97"/>
    </location>
</feature>
<keyword evidence="3" id="KW-1185">Reference proteome</keyword>
<name>A0A1H6B2J0_9HYPH</name>
<dbReference type="RefSeq" id="WP_103873585.1">
    <property type="nucleotide sequence ID" value="NZ_FNUY01000006.1"/>
</dbReference>
<protein>
    <submittedName>
        <fullName evidence="2">Uncharacterized protein</fullName>
    </submittedName>
</protein>
<dbReference type="EMBL" id="FNUY01000006">
    <property type="protein sequence ID" value="SEG54812.1"/>
    <property type="molecule type" value="Genomic_DNA"/>
</dbReference>
<evidence type="ECO:0000256" key="1">
    <source>
        <dbReference type="SAM" id="MobiDB-lite"/>
    </source>
</evidence>
<sequence>MTATDRAQELVNIELTLLRIRVAWLQLKRDLLSDVRCAPLAKYSPDQPRVPAGDPDGGQWTSGGSGGGAAFAALGGWADGGNASDAETSSEWTDFNDEFDDGQIHLAQDDSSRQYSVDLREEEGRGGHAIRRHVGKSDQELFDTVQRDRRRFFFVTYARISEG</sequence>
<dbReference type="AlphaFoldDB" id="A0A1H6B2J0"/>
<proteinExistence type="predicted"/>
<dbReference type="OrthoDB" id="8410182at2"/>
<dbReference type="Proteomes" id="UP000236743">
    <property type="component" value="Unassembled WGS sequence"/>
</dbReference>
<evidence type="ECO:0000313" key="2">
    <source>
        <dbReference type="EMBL" id="SEG54812.1"/>
    </source>
</evidence>
<reference evidence="2 3" key="1">
    <citation type="submission" date="2016-10" db="EMBL/GenBank/DDBJ databases">
        <authorList>
            <person name="de Groot N.N."/>
        </authorList>
    </citation>
    <scope>NUCLEOTIDE SEQUENCE [LARGE SCALE GENOMIC DNA]</scope>
    <source>
        <strain evidence="2 3">DSM 26656</strain>
    </source>
</reference>
<feature type="compositionally biased region" description="Gly residues" evidence="1">
    <location>
        <begin position="60"/>
        <end position="69"/>
    </location>
</feature>
<gene>
    <name evidence="2" type="ORF">SAMN04488115_106320</name>
</gene>